<reference evidence="4" key="1">
    <citation type="journal article" date="2020" name="Stud. Mycol.">
        <title>101 Dothideomycetes genomes: a test case for predicting lifestyles and emergence of pathogens.</title>
        <authorList>
            <person name="Haridas S."/>
            <person name="Albert R."/>
            <person name="Binder M."/>
            <person name="Bloem J."/>
            <person name="Labutti K."/>
            <person name="Salamov A."/>
            <person name="Andreopoulos B."/>
            <person name="Baker S."/>
            <person name="Barry K."/>
            <person name="Bills G."/>
            <person name="Bluhm B."/>
            <person name="Cannon C."/>
            <person name="Castanera R."/>
            <person name="Culley D."/>
            <person name="Daum C."/>
            <person name="Ezra D."/>
            <person name="Gonzalez J."/>
            <person name="Henrissat B."/>
            <person name="Kuo A."/>
            <person name="Liang C."/>
            <person name="Lipzen A."/>
            <person name="Lutzoni F."/>
            <person name="Magnuson J."/>
            <person name="Mondo S."/>
            <person name="Nolan M."/>
            <person name="Ohm R."/>
            <person name="Pangilinan J."/>
            <person name="Park H.-J."/>
            <person name="Ramirez L."/>
            <person name="Alfaro M."/>
            <person name="Sun H."/>
            <person name="Tritt A."/>
            <person name="Yoshinaga Y."/>
            <person name="Zwiers L.-H."/>
            <person name="Turgeon B."/>
            <person name="Goodwin S."/>
            <person name="Spatafora J."/>
            <person name="Crous P."/>
            <person name="Grigoriev I."/>
        </authorList>
    </citation>
    <scope>NUCLEOTIDE SEQUENCE</scope>
    <source>
        <strain evidence="4">CBS 121410</strain>
    </source>
</reference>
<name>A0A6A5YD70_9PEZI</name>
<proteinExistence type="predicted"/>
<dbReference type="InterPro" id="IPR018620">
    <property type="entry name" value="Ubiquitin3-bd_protein_But2_C"/>
</dbReference>
<feature type="domain" description="Ubiquitin 3 binding protein But2 C-terminal" evidence="2">
    <location>
        <begin position="170"/>
        <end position="313"/>
    </location>
</feature>
<dbReference type="PANTHER" id="PTHR39613">
    <property type="entry name" value="ANCHORED CELL WALL PROTEIN, PUTATIVE (AFU_ORTHOLOGUE AFUA_4G08960)-RELATED"/>
    <property type="match status" value="1"/>
</dbReference>
<organism evidence="4 5">
    <name type="scientific">Saccharata proteae CBS 121410</name>
    <dbReference type="NCBI Taxonomy" id="1314787"/>
    <lineage>
        <taxon>Eukaryota</taxon>
        <taxon>Fungi</taxon>
        <taxon>Dikarya</taxon>
        <taxon>Ascomycota</taxon>
        <taxon>Pezizomycotina</taxon>
        <taxon>Dothideomycetes</taxon>
        <taxon>Dothideomycetes incertae sedis</taxon>
        <taxon>Botryosphaeriales</taxon>
        <taxon>Saccharataceae</taxon>
        <taxon>Saccharata</taxon>
    </lineage>
</organism>
<evidence type="ECO:0000313" key="5">
    <source>
        <dbReference type="Proteomes" id="UP000799776"/>
    </source>
</evidence>
<accession>A0A6A5YD70</accession>
<evidence type="ECO:0000256" key="1">
    <source>
        <dbReference type="SAM" id="SignalP"/>
    </source>
</evidence>
<feature type="domain" description="Cell wall mannoprotein PIR1-like C-terminal" evidence="3">
    <location>
        <begin position="63"/>
        <end position="136"/>
    </location>
</feature>
<evidence type="ECO:0000259" key="3">
    <source>
        <dbReference type="Pfam" id="PF22799"/>
    </source>
</evidence>
<dbReference type="OrthoDB" id="4657524at2759"/>
<keyword evidence="5" id="KW-1185">Reference proteome</keyword>
<feature type="chain" id="PRO_5025542815" evidence="1">
    <location>
        <begin position="17"/>
        <end position="324"/>
    </location>
</feature>
<keyword evidence="1" id="KW-0732">Signal</keyword>
<dbReference type="AlphaFoldDB" id="A0A6A5YD70"/>
<sequence length="324" mass="33877">MKTFVATLTLAIGTTALVSRASNCCFGISIDGGPSGSIGELSDGQVRCGQGLPASTFCIDSNGGLTDQNGRGCLLTQPTTQFQCDAGANPTPDFGVGCDGTVSRNNNETFLACPTGDNGGYNIYTTPPADQQGCVNITLNASNCKPICTTPPSPPKATSSCPAELTGNWEYPHLIIPIDSTQPETALGSSYNGLINPTVSSIFNFDIPSIDARRRGTHTCSLIFMFPEQTQLVTSSFSLTGPGTVDFALLQDPASEETTWDSAPAVGTDYGSTTVQPGSSYTVATFPCPAGQRVGVEMNSGNGTVLEWFQDWNECPIGLYVTVT</sequence>
<dbReference type="PANTHER" id="PTHR39613:SF1">
    <property type="entry name" value="ANCHORED CELL WALL PROTEIN, PUTATIVE (AFU_ORTHOLOGUE AFUA_4G08960)-RELATED"/>
    <property type="match status" value="1"/>
</dbReference>
<feature type="signal peptide" evidence="1">
    <location>
        <begin position="1"/>
        <end position="16"/>
    </location>
</feature>
<gene>
    <name evidence="4" type="ORF">K490DRAFT_72501</name>
</gene>
<dbReference type="Pfam" id="PF22799">
    <property type="entry name" value="PIR1-like_C"/>
    <property type="match status" value="1"/>
</dbReference>
<evidence type="ECO:0000259" key="2">
    <source>
        <dbReference type="Pfam" id="PF09792"/>
    </source>
</evidence>
<dbReference type="Pfam" id="PF09792">
    <property type="entry name" value="But2"/>
    <property type="match status" value="1"/>
</dbReference>
<dbReference type="InterPro" id="IPR054508">
    <property type="entry name" value="PIR1-like_C"/>
</dbReference>
<evidence type="ECO:0000313" key="4">
    <source>
        <dbReference type="EMBL" id="KAF2088791.1"/>
    </source>
</evidence>
<protein>
    <submittedName>
        <fullName evidence="4">Uncharacterized protein</fullName>
    </submittedName>
</protein>
<dbReference type="Proteomes" id="UP000799776">
    <property type="component" value="Unassembled WGS sequence"/>
</dbReference>
<dbReference type="EMBL" id="ML978715">
    <property type="protein sequence ID" value="KAF2088791.1"/>
    <property type="molecule type" value="Genomic_DNA"/>
</dbReference>